<accession>A0A9W6FQM8</accession>
<evidence type="ECO:0000313" key="2">
    <source>
        <dbReference type="Proteomes" id="UP001144396"/>
    </source>
</evidence>
<evidence type="ECO:0000313" key="1">
    <source>
        <dbReference type="EMBL" id="GLI26792.1"/>
    </source>
</evidence>
<dbReference type="AlphaFoldDB" id="A0A9W6FQM8"/>
<protein>
    <submittedName>
        <fullName evidence="1">Uncharacterized protein</fullName>
    </submittedName>
</protein>
<sequence>MVPRVIPEHWHPHHRSTDDELVGYLAPVDGVARRTSVDEEGPVVAMTLLGTALGDVTGPGVARMALDAHGLEVLEERWWCRLPEPLTEERVAAGEPEEYWEWRPVVIAESGAAECVVRLAFPGDSEQDASAVVPVPAAGVLRFEEPTPAFQ</sequence>
<gene>
    <name evidence="1" type="ORF">ARHIZOSPH14_10340</name>
</gene>
<keyword evidence="2" id="KW-1185">Reference proteome</keyword>
<name>A0A9W6FQM8_9MICO</name>
<proteinExistence type="predicted"/>
<reference evidence="1" key="1">
    <citation type="submission" date="2022-12" db="EMBL/GenBank/DDBJ databases">
        <title>Reference genome sequencing for broad-spectrum identification of bacterial and archaeal isolates by mass spectrometry.</title>
        <authorList>
            <person name="Sekiguchi Y."/>
            <person name="Tourlousse D.M."/>
        </authorList>
    </citation>
    <scope>NUCLEOTIDE SEQUENCE</scope>
    <source>
        <strain evidence="1">14</strain>
    </source>
</reference>
<dbReference type="RefSeq" id="WP_281882806.1">
    <property type="nucleotide sequence ID" value="NZ_BSDP01000001.1"/>
</dbReference>
<comment type="caution">
    <text evidence="1">The sequence shown here is derived from an EMBL/GenBank/DDBJ whole genome shotgun (WGS) entry which is preliminary data.</text>
</comment>
<dbReference type="Proteomes" id="UP001144396">
    <property type="component" value="Unassembled WGS sequence"/>
</dbReference>
<organism evidence="1 2">
    <name type="scientific">Agromyces rhizosphaerae</name>
    <dbReference type="NCBI Taxonomy" id="88374"/>
    <lineage>
        <taxon>Bacteria</taxon>
        <taxon>Bacillati</taxon>
        <taxon>Actinomycetota</taxon>
        <taxon>Actinomycetes</taxon>
        <taxon>Micrococcales</taxon>
        <taxon>Microbacteriaceae</taxon>
        <taxon>Agromyces</taxon>
    </lineage>
</organism>
<dbReference type="EMBL" id="BSDP01000001">
    <property type="protein sequence ID" value="GLI26792.1"/>
    <property type="molecule type" value="Genomic_DNA"/>
</dbReference>